<feature type="domain" description="F-box" evidence="2">
    <location>
        <begin position="48"/>
        <end position="97"/>
    </location>
</feature>
<evidence type="ECO:0000259" key="2">
    <source>
        <dbReference type="PROSITE" id="PS50181"/>
    </source>
</evidence>
<gene>
    <name evidence="3" type="ORF">PsYK624_029230</name>
</gene>
<sequence>MAPPAKRARSAQQTQAPSEGHSDSDGPDADYASAPKPVRRVRVRRGGLARLPEMPLDVVAEIMSYLEPLDLLHLARTSRHYRTFMLSRGSAFMWRAARENVDGFPPCPEDMSEPALANLLFCAFCHGCGRARCDKIYWDLKARYCNDCTANLGVIVRYDPHLAGFLRIDIPFPMSHLKPFMLLRVVNEKRMAYLHDVHDGVPPVGGEYYSVERADLDAFKEALKDMQPDERYAFVEKRAKDLQMARKALVPLIRWRLDMQEARKNEKSEILDQRYNEVTKRLTELGWGEELEKMNTCWLRKHPLVAQPRPLTDRVWQNMEEKIVNFMKERQQARLQGVGR</sequence>
<dbReference type="CDD" id="cd09917">
    <property type="entry name" value="F-box_SF"/>
    <property type="match status" value="1"/>
</dbReference>
<dbReference type="PROSITE" id="PS50181">
    <property type="entry name" value="FBOX"/>
    <property type="match status" value="1"/>
</dbReference>
<evidence type="ECO:0000256" key="1">
    <source>
        <dbReference type="SAM" id="MobiDB-lite"/>
    </source>
</evidence>
<dbReference type="Proteomes" id="UP000703269">
    <property type="component" value="Unassembled WGS sequence"/>
</dbReference>
<dbReference type="Gene3D" id="1.20.1280.50">
    <property type="match status" value="1"/>
</dbReference>
<organism evidence="3 4">
    <name type="scientific">Phanerochaete sordida</name>
    <dbReference type="NCBI Taxonomy" id="48140"/>
    <lineage>
        <taxon>Eukaryota</taxon>
        <taxon>Fungi</taxon>
        <taxon>Dikarya</taxon>
        <taxon>Basidiomycota</taxon>
        <taxon>Agaricomycotina</taxon>
        <taxon>Agaricomycetes</taxon>
        <taxon>Polyporales</taxon>
        <taxon>Phanerochaetaceae</taxon>
        <taxon>Phanerochaete</taxon>
    </lineage>
</organism>
<dbReference type="EMBL" id="BPQB01000005">
    <property type="protein sequence ID" value="GJE86840.1"/>
    <property type="molecule type" value="Genomic_DNA"/>
</dbReference>
<reference evidence="3 4" key="1">
    <citation type="submission" date="2021-08" db="EMBL/GenBank/DDBJ databases">
        <title>Draft Genome Sequence of Phanerochaete sordida strain YK-624.</title>
        <authorList>
            <person name="Mori T."/>
            <person name="Dohra H."/>
            <person name="Suzuki T."/>
            <person name="Kawagishi H."/>
            <person name="Hirai H."/>
        </authorList>
    </citation>
    <scope>NUCLEOTIDE SEQUENCE [LARGE SCALE GENOMIC DNA]</scope>
    <source>
        <strain evidence="3 4">YK-624</strain>
    </source>
</reference>
<proteinExistence type="predicted"/>
<feature type="region of interest" description="Disordered" evidence="1">
    <location>
        <begin position="1"/>
        <end position="36"/>
    </location>
</feature>
<evidence type="ECO:0000313" key="3">
    <source>
        <dbReference type="EMBL" id="GJE86840.1"/>
    </source>
</evidence>
<protein>
    <recommendedName>
        <fullName evidence="2">F-box domain-containing protein</fullName>
    </recommendedName>
</protein>
<dbReference type="AlphaFoldDB" id="A0A9P3G2T2"/>
<evidence type="ECO:0000313" key="4">
    <source>
        <dbReference type="Proteomes" id="UP000703269"/>
    </source>
</evidence>
<dbReference type="InterPro" id="IPR036047">
    <property type="entry name" value="F-box-like_dom_sf"/>
</dbReference>
<comment type="caution">
    <text evidence="3">The sequence shown here is derived from an EMBL/GenBank/DDBJ whole genome shotgun (WGS) entry which is preliminary data.</text>
</comment>
<dbReference type="SUPFAM" id="SSF81383">
    <property type="entry name" value="F-box domain"/>
    <property type="match status" value="1"/>
</dbReference>
<dbReference type="SMART" id="SM00256">
    <property type="entry name" value="FBOX"/>
    <property type="match status" value="1"/>
</dbReference>
<dbReference type="Pfam" id="PF00646">
    <property type="entry name" value="F-box"/>
    <property type="match status" value="1"/>
</dbReference>
<keyword evidence="4" id="KW-1185">Reference proteome</keyword>
<name>A0A9P3G2T2_9APHY</name>
<accession>A0A9P3G2T2</accession>
<dbReference type="OrthoDB" id="2322499at2759"/>
<dbReference type="InterPro" id="IPR001810">
    <property type="entry name" value="F-box_dom"/>
</dbReference>